<feature type="region of interest" description="Disordered" evidence="7">
    <location>
        <begin position="701"/>
        <end position="807"/>
    </location>
</feature>
<feature type="transmembrane region" description="Helical" evidence="8">
    <location>
        <begin position="157"/>
        <end position="176"/>
    </location>
</feature>
<evidence type="ECO:0000256" key="8">
    <source>
        <dbReference type="SAM" id="Phobius"/>
    </source>
</evidence>
<dbReference type="PANTHER" id="PTHR31323:SF15">
    <property type="entry name" value="MECHANOSENSITIVE ION CHANNEL PROTEIN MSY1"/>
    <property type="match status" value="1"/>
</dbReference>
<evidence type="ECO:0000256" key="6">
    <source>
        <dbReference type="PIRNR" id="PIRNR017209"/>
    </source>
</evidence>
<evidence type="ECO:0000256" key="5">
    <source>
        <dbReference type="ARBA" id="ARBA00023136"/>
    </source>
</evidence>
<feature type="transmembrane region" description="Helical" evidence="8">
    <location>
        <begin position="129"/>
        <end position="150"/>
    </location>
</feature>
<feature type="transmembrane region" description="Helical" evidence="8">
    <location>
        <begin position="268"/>
        <end position="285"/>
    </location>
</feature>
<feature type="compositionally biased region" description="Low complexity" evidence="7">
    <location>
        <begin position="787"/>
        <end position="807"/>
    </location>
</feature>
<dbReference type="InterPro" id="IPR010920">
    <property type="entry name" value="LSM_dom_sf"/>
</dbReference>
<dbReference type="GO" id="GO:0005789">
    <property type="term" value="C:endoplasmic reticulum membrane"/>
    <property type="evidence" value="ECO:0007669"/>
    <property type="project" value="UniProtKB-SubCell"/>
</dbReference>
<comment type="similarity">
    <text evidence="2 6">Belongs to the MscS (TC 1.A.23) family.</text>
</comment>
<feature type="region of interest" description="Disordered" evidence="7">
    <location>
        <begin position="1"/>
        <end position="46"/>
    </location>
</feature>
<dbReference type="InterPro" id="IPR023408">
    <property type="entry name" value="MscS_beta-dom_sf"/>
</dbReference>
<reference evidence="10" key="1">
    <citation type="submission" date="2023-03" db="EMBL/GenBank/DDBJ databases">
        <title>Massive genome expansion in bonnet fungi (Mycena s.s.) driven by repeated elements and novel gene families across ecological guilds.</title>
        <authorList>
            <consortium name="Lawrence Berkeley National Laboratory"/>
            <person name="Harder C.B."/>
            <person name="Miyauchi S."/>
            <person name="Viragh M."/>
            <person name="Kuo A."/>
            <person name="Thoen E."/>
            <person name="Andreopoulos B."/>
            <person name="Lu D."/>
            <person name="Skrede I."/>
            <person name="Drula E."/>
            <person name="Henrissat B."/>
            <person name="Morin E."/>
            <person name="Kohler A."/>
            <person name="Barry K."/>
            <person name="LaButti K."/>
            <person name="Morin E."/>
            <person name="Salamov A."/>
            <person name="Lipzen A."/>
            <person name="Mereny Z."/>
            <person name="Hegedus B."/>
            <person name="Baldrian P."/>
            <person name="Stursova M."/>
            <person name="Weitz H."/>
            <person name="Taylor A."/>
            <person name="Grigoriev I.V."/>
            <person name="Nagy L.G."/>
            <person name="Martin F."/>
            <person name="Kauserud H."/>
        </authorList>
    </citation>
    <scope>NUCLEOTIDE SEQUENCE</scope>
    <source>
        <strain evidence="10">9144</strain>
    </source>
</reference>
<feature type="transmembrane region" description="Helical" evidence="8">
    <location>
        <begin position="229"/>
        <end position="248"/>
    </location>
</feature>
<dbReference type="Pfam" id="PF00924">
    <property type="entry name" value="MS_channel_2nd"/>
    <property type="match status" value="1"/>
</dbReference>
<protein>
    <recommendedName>
        <fullName evidence="6">Mechanosensitive ion channel protein</fullName>
    </recommendedName>
</protein>
<dbReference type="PROSITE" id="PS50222">
    <property type="entry name" value="EF_HAND_2"/>
    <property type="match status" value="1"/>
</dbReference>
<feature type="transmembrane region" description="Helical" evidence="8">
    <location>
        <begin position="188"/>
        <end position="208"/>
    </location>
</feature>
<gene>
    <name evidence="10" type="ORF">GGX14DRAFT_695993</name>
</gene>
<feature type="domain" description="EF-hand" evidence="9">
    <location>
        <begin position="426"/>
        <end position="461"/>
    </location>
</feature>
<dbReference type="SUPFAM" id="SSF50182">
    <property type="entry name" value="Sm-like ribonucleoproteins"/>
    <property type="match status" value="1"/>
</dbReference>
<keyword evidence="4 8" id="KW-1133">Transmembrane helix</keyword>
<dbReference type="Pfam" id="PF25886">
    <property type="entry name" value="Msy1"/>
    <property type="match status" value="2"/>
</dbReference>
<evidence type="ECO:0000313" key="11">
    <source>
        <dbReference type="Proteomes" id="UP001219525"/>
    </source>
</evidence>
<comment type="caution">
    <text evidence="10">The sequence shown here is derived from an EMBL/GenBank/DDBJ whole genome shotgun (WGS) entry which is preliminary data.</text>
</comment>
<evidence type="ECO:0000256" key="1">
    <source>
        <dbReference type="ARBA" id="ARBA00004127"/>
    </source>
</evidence>
<accession>A0AAD6VNE6</accession>
<organism evidence="10 11">
    <name type="scientific">Mycena pura</name>
    <dbReference type="NCBI Taxonomy" id="153505"/>
    <lineage>
        <taxon>Eukaryota</taxon>
        <taxon>Fungi</taxon>
        <taxon>Dikarya</taxon>
        <taxon>Basidiomycota</taxon>
        <taxon>Agaricomycotina</taxon>
        <taxon>Agaricomycetes</taxon>
        <taxon>Agaricomycetidae</taxon>
        <taxon>Agaricales</taxon>
        <taxon>Marasmiineae</taxon>
        <taxon>Mycenaceae</taxon>
        <taxon>Mycena</taxon>
    </lineage>
</organism>
<dbReference type="EMBL" id="JARJCW010000013">
    <property type="protein sequence ID" value="KAJ7218050.1"/>
    <property type="molecule type" value="Genomic_DNA"/>
</dbReference>
<dbReference type="PANTHER" id="PTHR31323">
    <property type="entry name" value="MECHANOSENSITIVE ION CHANNEL PROTEIN MSY2"/>
    <property type="match status" value="1"/>
</dbReference>
<dbReference type="InterPro" id="IPR016688">
    <property type="entry name" value="MscS-like_plants/fungi"/>
</dbReference>
<keyword evidence="6" id="KW-0256">Endoplasmic reticulum</keyword>
<evidence type="ECO:0000256" key="4">
    <source>
        <dbReference type="ARBA" id="ARBA00022989"/>
    </source>
</evidence>
<dbReference type="InterPro" id="IPR018247">
    <property type="entry name" value="EF_Hand_1_Ca_BS"/>
</dbReference>
<dbReference type="SMART" id="SM00054">
    <property type="entry name" value="EFh"/>
    <property type="match status" value="1"/>
</dbReference>
<dbReference type="PIRSF" id="PIRSF017209">
    <property type="entry name" value="Memb_At2g17000_prd"/>
    <property type="match status" value="1"/>
</dbReference>
<dbReference type="GO" id="GO:0005262">
    <property type="term" value="F:calcium channel activity"/>
    <property type="evidence" value="ECO:0007669"/>
    <property type="project" value="TreeGrafter"/>
</dbReference>
<dbReference type="InterPro" id="IPR058650">
    <property type="entry name" value="Msy1/2-like"/>
</dbReference>
<feature type="transmembrane region" description="Helical" evidence="8">
    <location>
        <begin position="530"/>
        <end position="554"/>
    </location>
</feature>
<keyword evidence="5 6" id="KW-0472">Membrane</keyword>
<proteinExistence type="inferred from homology"/>
<sequence length="807" mass="90053">MMGYDPVDLQPAPGHTYPPNHESEHSMSIPLSNVHSSSSSRPDARPIQLPRAYDSEHAAGSIYRPQVESSNSWDVLSGMGRKIEHSYQEFDAARDASEPHLAFAEGDIPDNHASKLYNYLLNVSIVSRWILFIVPLLAVIWIPGVLVLTGTTPHAQVWGVGLLWWSIFLSVLWGGTQVRFDFMHITDQMVLLGWWAAAAISMILPRIIRRTLGVIAVGTRRYLDWLQVLHRYIALFFWTLAVFISYNPLINSRQVSTATKSSVEIIDLGQKLFFAFYLCATLLLFEKFSIQWIAGKFHERSYAERIRDQKFAVKSLVTLYMRSRNVGRPDGLNVESAKDVSHPANFIRRALKGVRSAATTTTTAFGNVASEIAGTSVLQPNSPQAIIQTSLESANRSRLLARRLFYSFVKPGADSWLAEDIARFFATADEADNAFALFDKDSNGDVTLEEVEMAIMEFHREQLSIEHSMQDLDSAVGRLDNIFMSLYVTLSFFFRNCTLDISAQVVIAILIIAVALQTQVATLVTSAGTLLLGLSWLIGGSLAEVLTSIIFLFIKHPFDVGDRVVIENVSYTVKEIRLLSTVFINSDGVLVQAPNLVLNGEFIQNIRRSPQMSETFTFDVHYSTSFEDVEKLRERMLKFVTTERRDYQPAFDVVVVDFPDQEKMTLSADIKYKSNGQQGALKAKRRNKWLCALKAALAEDGIYGPAGNPNAGPSTQRYTEVPWQEAKAESDKAKQRQENTTDGSTPAGGWRLSGQNAVILDGTDDIFSNPDDLHRTTPRPQRNPSQSTMMTPTASYTAPPTSSGRLP</sequence>
<feature type="compositionally biased region" description="Polar residues" evidence="7">
    <location>
        <begin position="29"/>
        <end position="41"/>
    </location>
</feature>
<evidence type="ECO:0000256" key="7">
    <source>
        <dbReference type="SAM" id="MobiDB-lite"/>
    </source>
</evidence>
<feature type="compositionally biased region" description="Basic and acidic residues" evidence="7">
    <location>
        <begin position="726"/>
        <end position="739"/>
    </location>
</feature>
<dbReference type="PROSITE" id="PS00018">
    <property type="entry name" value="EF_HAND_1"/>
    <property type="match status" value="1"/>
</dbReference>
<evidence type="ECO:0000313" key="10">
    <source>
        <dbReference type="EMBL" id="KAJ7218050.1"/>
    </source>
</evidence>
<dbReference type="InterPro" id="IPR002048">
    <property type="entry name" value="EF_hand_dom"/>
</dbReference>
<keyword evidence="3 8" id="KW-0812">Transmembrane</keyword>
<evidence type="ECO:0000256" key="2">
    <source>
        <dbReference type="ARBA" id="ARBA00008017"/>
    </source>
</evidence>
<feature type="transmembrane region" description="Helical" evidence="8">
    <location>
        <begin position="505"/>
        <end position="524"/>
    </location>
</feature>
<comment type="subcellular location">
    <subcellularLocation>
        <location evidence="1">Endomembrane system</location>
        <topology evidence="1">Multi-pass membrane protein</topology>
    </subcellularLocation>
    <subcellularLocation>
        <location evidence="6">Endoplasmic reticulum membrane</location>
    </subcellularLocation>
</comment>
<dbReference type="InterPro" id="IPR006685">
    <property type="entry name" value="MscS_channel_2nd"/>
</dbReference>
<dbReference type="AlphaFoldDB" id="A0AAD6VNE6"/>
<dbReference type="Proteomes" id="UP001219525">
    <property type="component" value="Unassembled WGS sequence"/>
</dbReference>
<keyword evidence="11" id="KW-1185">Reference proteome</keyword>
<dbReference type="Gene3D" id="2.30.30.60">
    <property type="match status" value="1"/>
</dbReference>
<evidence type="ECO:0000256" key="3">
    <source>
        <dbReference type="ARBA" id="ARBA00022692"/>
    </source>
</evidence>
<evidence type="ECO:0000259" key="9">
    <source>
        <dbReference type="PROSITE" id="PS50222"/>
    </source>
</evidence>
<dbReference type="GO" id="GO:0006874">
    <property type="term" value="P:intracellular calcium ion homeostasis"/>
    <property type="evidence" value="ECO:0007669"/>
    <property type="project" value="TreeGrafter"/>
</dbReference>
<name>A0AAD6VNE6_9AGAR</name>
<dbReference type="GO" id="GO:0005509">
    <property type="term" value="F:calcium ion binding"/>
    <property type="evidence" value="ECO:0007669"/>
    <property type="project" value="InterPro"/>
</dbReference>